<protein>
    <recommendedName>
        <fullName evidence="2">Xaa-Pro dipeptidyl-peptidase-like domain-containing protein</fullName>
    </recommendedName>
</protein>
<dbReference type="Gene3D" id="3.40.50.1820">
    <property type="entry name" value="alpha/beta hydrolase"/>
    <property type="match status" value="1"/>
</dbReference>
<evidence type="ECO:0000313" key="4">
    <source>
        <dbReference type="Proteomes" id="UP000253303"/>
    </source>
</evidence>
<comment type="caution">
    <text evidence="3">The sequence shown here is derived from an EMBL/GenBank/DDBJ whole genome shotgun (WGS) entry which is preliminary data.</text>
</comment>
<dbReference type="GO" id="GO:0016787">
    <property type="term" value="F:hydrolase activity"/>
    <property type="evidence" value="ECO:0007669"/>
    <property type="project" value="InterPro"/>
</dbReference>
<feature type="domain" description="Xaa-Pro dipeptidyl-peptidase-like" evidence="2">
    <location>
        <begin position="22"/>
        <end position="115"/>
    </location>
</feature>
<organism evidence="3 4">
    <name type="scientific">Spongiactinospora rosea</name>
    <dbReference type="NCBI Taxonomy" id="2248750"/>
    <lineage>
        <taxon>Bacteria</taxon>
        <taxon>Bacillati</taxon>
        <taxon>Actinomycetota</taxon>
        <taxon>Actinomycetes</taxon>
        <taxon>Streptosporangiales</taxon>
        <taxon>Streptosporangiaceae</taxon>
        <taxon>Spongiactinospora</taxon>
    </lineage>
</organism>
<dbReference type="Proteomes" id="UP000253303">
    <property type="component" value="Unassembled WGS sequence"/>
</dbReference>
<dbReference type="SUPFAM" id="SSF53474">
    <property type="entry name" value="alpha/beta-Hydrolases"/>
    <property type="match status" value="1"/>
</dbReference>
<feature type="region of interest" description="Disordered" evidence="1">
    <location>
        <begin position="186"/>
        <end position="251"/>
    </location>
</feature>
<proteinExistence type="predicted"/>
<accession>A0A366LFD3</accession>
<evidence type="ECO:0000259" key="2">
    <source>
        <dbReference type="Pfam" id="PF02129"/>
    </source>
</evidence>
<dbReference type="AlphaFoldDB" id="A0A366LFD3"/>
<dbReference type="InterPro" id="IPR029058">
    <property type="entry name" value="AB_hydrolase_fold"/>
</dbReference>
<dbReference type="Pfam" id="PF02129">
    <property type="entry name" value="Peptidase_S15"/>
    <property type="match status" value="1"/>
</dbReference>
<reference evidence="3 4" key="1">
    <citation type="submission" date="2018-06" db="EMBL/GenBank/DDBJ databases">
        <title>Sphaerisporangium craniellae sp. nov., isolated from a marine sponge in the South China Sea.</title>
        <authorList>
            <person name="Li L."/>
        </authorList>
    </citation>
    <scope>NUCLEOTIDE SEQUENCE [LARGE SCALE GENOMIC DNA]</scope>
    <source>
        <strain evidence="3 4">LHW63015</strain>
    </source>
</reference>
<evidence type="ECO:0000313" key="3">
    <source>
        <dbReference type="EMBL" id="RBQ12183.1"/>
    </source>
</evidence>
<dbReference type="EMBL" id="QMEY01000048">
    <property type="protein sequence ID" value="RBQ12183.1"/>
    <property type="molecule type" value="Genomic_DNA"/>
</dbReference>
<gene>
    <name evidence="3" type="ORF">DP939_44370</name>
</gene>
<keyword evidence="4" id="KW-1185">Reference proteome</keyword>
<evidence type="ECO:0000256" key="1">
    <source>
        <dbReference type="SAM" id="MobiDB-lite"/>
    </source>
</evidence>
<dbReference type="InterPro" id="IPR000383">
    <property type="entry name" value="Xaa-Pro-like_dom"/>
</dbReference>
<name>A0A366LFD3_9ACTN</name>
<sequence>MVANQEKPLSAYLSAVALGGKKRAQAARLLPLTEADTIAIGAVAPHWRDWLAHPDADDPWWSRGDHSQAVPTVTAPNHLVSGWDDFALPGLVRDYQTMRNAGGEPYLTIGPWRHWDAELSMTALRESLTWLRTHLLKDRSGLRKAPVRIYVRGAEEWRNLPAYPPAEVRPQRLYLQVNGGLGGDLPVGSAPGRYRFEPPRTRCRRRAGSSVPASRGRSTARRHGRDGPAAWSTRPPVPGPSRNDGGSRGWF</sequence>